<feature type="compositionally biased region" description="Polar residues" evidence="1">
    <location>
        <begin position="199"/>
        <end position="211"/>
    </location>
</feature>
<feature type="region of interest" description="Disordered" evidence="1">
    <location>
        <begin position="1"/>
        <end position="29"/>
    </location>
</feature>
<sequence length="221" mass="24049">MTNNLEKSKGTVVEENNMAQSNNDSEPSCGQVNFEANFGRLSLEMLKFLYQGMGVLDVGLKQDLVSRLVSECKEKEESCSGLFGKGKVVNLEDTNLDESGAGSSNERHETNSLEAGAQGLHHFWHVPVEKEKGLVDWDTDETGQVGNMQGVFSSMQQSQPVTPVFIQAHPSVLPTWQQISSQQGLVPMAPALGVSDLNPSFAGQQSEQGVFSQDVFPRQSS</sequence>
<gene>
    <name evidence="2" type="ORF">CPELLU_LOCUS18370</name>
</gene>
<accession>A0A9N9K369</accession>
<dbReference type="EMBL" id="CAJVQA010036271">
    <property type="protein sequence ID" value="CAG8808259.1"/>
    <property type="molecule type" value="Genomic_DNA"/>
</dbReference>
<feature type="region of interest" description="Disordered" evidence="1">
    <location>
        <begin position="199"/>
        <end position="221"/>
    </location>
</feature>
<evidence type="ECO:0000256" key="1">
    <source>
        <dbReference type="SAM" id="MobiDB-lite"/>
    </source>
</evidence>
<dbReference type="OrthoDB" id="2445199at2759"/>
<feature type="non-terminal residue" evidence="2">
    <location>
        <position position="1"/>
    </location>
</feature>
<evidence type="ECO:0000313" key="3">
    <source>
        <dbReference type="Proteomes" id="UP000789759"/>
    </source>
</evidence>
<dbReference type="Proteomes" id="UP000789759">
    <property type="component" value="Unassembled WGS sequence"/>
</dbReference>
<comment type="caution">
    <text evidence="2">The sequence shown here is derived from an EMBL/GenBank/DDBJ whole genome shotgun (WGS) entry which is preliminary data.</text>
</comment>
<feature type="compositionally biased region" description="Polar residues" evidence="1">
    <location>
        <begin position="17"/>
        <end position="29"/>
    </location>
</feature>
<reference evidence="2" key="1">
    <citation type="submission" date="2021-06" db="EMBL/GenBank/DDBJ databases">
        <authorList>
            <person name="Kallberg Y."/>
            <person name="Tangrot J."/>
            <person name="Rosling A."/>
        </authorList>
    </citation>
    <scope>NUCLEOTIDE SEQUENCE</scope>
    <source>
        <strain evidence="2">FL966</strain>
    </source>
</reference>
<evidence type="ECO:0000313" key="2">
    <source>
        <dbReference type="EMBL" id="CAG8808259.1"/>
    </source>
</evidence>
<name>A0A9N9K369_9GLOM</name>
<organism evidence="2 3">
    <name type="scientific">Cetraspora pellucida</name>
    <dbReference type="NCBI Taxonomy" id="1433469"/>
    <lineage>
        <taxon>Eukaryota</taxon>
        <taxon>Fungi</taxon>
        <taxon>Fungi incertae sedis</taxon>
        <taxon>Mucoromycota</taxon>
        <taxon>Glomeromycotina</taxon>
        <taxon>Glomeromycetes</taxon>
        <taxon>Diversisporales</taxon>
        <taxon>Gigasporaceae</taxon>
        <taxon>Cetraspora</taxon>
    </lineage>
</organism>
<feature type="non-terminal residue" evidence="2">
    <location>
        <position position="221"/>
    </location>
</feature>
<keyword evidence="3" id="KW-1185">Reference proteome</keyword>
<protein>
    <submittedName>
        <fullName evidence="2">15118_t:CDS:1</fullName>
    </submittedName>
</protein>
<proteinExistence type="predicted"/>
<dbReference type="AlphaFoldDB" id="A0A9N9K369"/>